<accession>A0AAJ7XJ60</accession>
<dbReference type="Proteomes" id="UP001318040">
    <property type="component" value="Chromosome 68"/>
</dbReference>
<protein>
    <submittedName>
        <fullName evidence="6">E3 ubiquitin-protein ligase TRIM17-like</fullName>
    </submittedName>
</protein>
<organism evidence="5 6">
    <name type="scientific">Petromyzon marinus</name>
    <name type="common">Sea lamprey</name>
    <dbReference type="NCBI Taxonomy" id="7757"/>
    <lineage>
        <taxon>Eukaryota</taxon>
        <taxon>Metazoa</taxon>
        <taxon>Chordata</taxon>
        <taxon>Craniata</taxon>
        <taxon>Vertebrata</taxon>
        <taxon>Cyclostomata</taxon>
        <taxon>Hyperoartia</taxon>
        <taxon>Petromyzontiformes</taxon>
        <taxon>Petromyzontidae</taxon>
        <taxon>Petromyzon</taxon>
    </lineage>
</organism>
<keyword evidence="1 3" id="KW-0863">Zinc-finger</keyword>
<dbReference type="GeneID" id="116957936"/>
<dbReference type="Pfam" id="PF00643">
    <property type="entry name" value="zf-B_box"/>
    <property type="match status" value="1"/>
</dbReference>
<evidence type="ECO:0000256" key="2">
    <source>
        <dbReference type="ARBA" id="ARBA00022833"/>
    </source>
</evidence>
<gene>
    <name evidence="6" type="primary">LOC116957936</name>
</gene>
<dbReference type="AlphaFoldDB" id="A0AAJ7XJ60"/>
<feature type="domain" description="B box-type" evidence="4">
    <location>
        <begin position="1"/>
        <end position="42"/>
    </location>
</feature>
<evidence type="ECO:0000256" key="1">
    <source>
        <dbReference type="ARBA" id="ARBA00022771"/>
    </source>
</evidence>
<evidence type="ECO:0000259" key="4">
    <source>
        <dbReference type="PROSITE" id="PS50119"/>
    </source>
</evidence>
<dbReference type="InterPro" id="IPR000315">
    <property type="entry name" value="Znf_B-box"/>
</dbReference>
<dbReference type="GO" id="GO:0008270">
    <property type="term" value="F:zinc ion binding"/>
    <property type="evidence" value="ECO:0007669"/>
    <property type="project" value="UniProtKB-KW"/>
</dbReference>
<keyword evidence="2" id="KW-0862">Zinc</keyword>
<reference evidence="6" key="1">
    <citation type="submission" date="2025-08" db="UniProtKB">
        <authorList>
            <consortium name="RefSeq"/>
        </authorList>
    </citation>
    <scope>IDENTIFICATION</scope>
    <source>
        <tissue evidence="6">Sperm</tissue>
    </source>
</reference>
<dbReference type="KEGG" id="pmrn:116957936"/>
<evidence type="ECO:0000313" key="6">
    <source>
        <dbReference type="RefSeq" id="XP_032836285.1"/>
    </source>
</evidence>
<evidence type="ECO:0000313" key="5">
    <source>
        <dbReference type="Proteomes" id="UP001318040"/>
    </source>
</evidence>
<dbReference type="PANTHER" id="PTHR24103">
    <property type="entry name" value="E3 UBIQUITIN-PROTEIN LIGASE TRIM"/>
    <property type="match status" value="1"/>
</dbReference>
<evidence type="ECO:0000256" key="3">
    <source>
        <dbReference type="PROSITE-ProRule" id="PRU00024"/>
    </source>
</evidence>
<dbReference type="PROSITE" id="PS50119">
    <property type="entry name" value="ZF_BBOX"/>
    <property type="match status" value="1"/>
</dbReference>
<dbReference type="InterPro" id="IPR050143">
    <property type="entry name" value="TRIM/RBCC"/>
</dbReference>
<dbReference type="Gene3D" id="3.30.160.60">
    <property type="entry name" value="Classic Zinc Finger"/>
    <property type="match status" value="1"/>
</dbReference>
<keyword evidence="5" id="KW-1185">Reference proteome</keyword>
<name>A0AAJ7XJ60_PETMA</name>
<dbReference type="SUPFAM" id="SSF57845">
    <property type="entry name" value="B-box zinc-binding domain"/>
    <property type="match status" value="1"/>
</dbReference>
<keyword evidence="1 3" id="KW-0479">Metal-binding</keyword>
<proteinExistence type="predicted"/>
<dbReference type="SMART" id="SM00336">
    <property type="entry name" value="BBOX"/>
    <property type="match status" value="1"/>
</dbReference>
<dbReference type="RefSeq" id="XP_032836285.1">
    <property type="nucleotide sequence ID" value="XM_032980394.1"/>
</dbReference>
<sequence length="167" mass="19699">MEERQCQQHRQELILYCEQDESPVCPVCTITRDHSGHRFITVEKAKQTRQELLRIKKDGREEKRNMVASRTRTLRDDYRHLKESLRGIKARISREFERQKKEEREALERVDEEGRSVLSRIQADIARYESRACGLEQEINQLLAALAIQDPLSFLQVAPHPFTRRSG</sequence>
<dbReference type="CDD" id="cd19756">
    <property type="entry name" value="Bbox2"/>
    <property type="match status" value="1"/>
</dbReference>